<protein>
    <submittedName>
        <fullName evidence="1">Uncharacterized protein</fullName>
    </submittedName>
</protein>
<accession>A0A834FGU9</accession>
<organism evidence="1 2">
    <name type="scientific">Oryzias melastigma</name>
    <name type="common">Marine medaka</name>
    <dbReference type="NCBI Taxonomy" id="30732"/>
    <lineage>
        <taxon>Eukaryota</taxon>
        <taxon>Metazoa</taxon>
        <taxon>Chordata</taxon>
        <taxon>Craniata</taxon>
        <taxon>Vertebrata</taxon>
        <taxon>Euteleostomi</taxon>
        <taxon>Actinopterygii</taxon>
        <taxon>Neopterygii</taxon>
        <taxon>Teleostei</taxon>
        <taxon>Neoteleostei</taxon>
        <taxon>Acanthomorphata</taxon>
        <taxon>Ovalentaria</taxon>
        <taxon>Atherinomorphae</taxon>
        <taxon>Beloniformes</taxon>
        <taxon>Adrianichthyidae</taxon>
        <taxon>Oryziinae</taxon>
        <taxon>Oryzias</taxon>
    </lineage>
</organism>
<name>A0A834FGU9_ORYME</name>
<evidence type="ECO:0000313" key="2">
    <source>
        <dbReference type="Proteomes" id="UP000646548"/>
    </source>
</evidence>
<evidence type="ECO:0000313" key="1">
    <source>
        <dbReference type="EMBL" id="KAF6733898.1"/>
    </source>
</evidence>
<comment type="caution">
    <text evidence="1">The sequence shown here is derived from an EMBL/GenBank/DDBJ whole genome shotgun (WGS) entry which is preliminary data.</text>
</comment>
<gene>
    <name evidence="1" type="ORF">FQA47_020036</name>
</gene>
<reference evidence="1" key="1">
    <citation type="journal article" name="BMC Genomics">
        <title>Long-read sequencing and de novo genome assembly of marine medaka (Oryzias melastigma).</title>
        <authorList>
            <person name="Liang P."/>
            <person name="Saqib H.S.A."/>
            <person name="Ni X."/>
            <person name="Shen Y."/>
        </authorList>
    </citation>
    <scope>NUCLEOTIDE SEQUENCE</scope>
    <source>
        <strain evidence="1">Bigg-433</strain>
    </source>
</reference>
<dbReference type="AlphaFoldDB" id="A0A834FGU9"/>
<dbReference type="Proteomes" id="UP000646548">
    <property type="component" value="Unassembled WGS sequence"/>
</dbReference>
<proteinExistence type="predicted"/>
<sequence>MTYVSNYLRYEGGFWPLKMCFCSGIFYLRVQMMRKNRPLLVCILTLKFEMVLAHHRHRHLHHRRLQAVNPAPCSLTPKGSEEAVKTLGHKFIFLVLQATKQPTEE</sequence>
<dbReference type="EMBL" id="WKFB01000149">
    <property type="protein sequence ID" value="KAF6733898.1"/>
    <property type="molecule type" value="Genomic_DNA"/>
</dbReference>